<dbReference type="GO" id="GO:0007155">
    <property type="term" value="P:cell adhesion"/>
    <property type="evidence" value="ECO:0007669"/>
    <property type="project" value="UniProtKB-KW"/>
</dbReference>
<dbReference type="FunFam" id="1.20.1260.60:FF:000001">
    <property type="entry name" value="IST1 homolog isoform X1"/>
    <property type="match status" value="1"/>
</dbReference>
<dbReference type="GO" id="GO:0030496">
    <property type="term" value="C:midbody"/>
    <property type="evidence" value="ECO:0007669"/>
    <property type="project" value="UniProtKB-SubCell"/>
</dbReference>
<dbReference type="SUPFAM" id="SSF50044">
    <property type="entry name" value="SH3-domain"/>
    <property type="match status" value="1"/>
</dbReference>
<feature type="region of interest" description="Disordered" evidence="21">
    <location>
        <begin position="233"/>
        <end position="262"/>
    </location>
</feature>
<feature type="region of interest" description="Disordered" evidence="21">
    <location>
        <begin position="777"/>
        <end position="830"/>
    </location>
</feature>
<dbReference type="SMART" id="SM00326">
    <property type="entry name" value="SH3"/>
    <property type="match status" value="1"/>
</dbReference>
<dbReference type="Gene3D" id="1.20.1260.60">
    <property type="entry name" value="Vacuolar protein sorting-associated protein Ist1"/>
    <property type="match status" value="1"/>
</dbReference>
<dbReference type="InterPro" id="IPR005061">
    <property type="entry name" value="Ist1"/>
</dbReference>
<dbReference type="Pfam" id="PF00018">
    <property type="entry name" value="SH3_1"/>
    <property type="match status" value="1"/>
</dbReference>
<dbReference type="Pfam" id="PF12026">
    <property type="entry name" value="CAS_C"/>
    <property type="match status" value="1"/>
</dbReference>
<proteinExistence type="inferred from homology"/>
<dbReference type="GO" id="GO:0007169">
    <property type="term" value="P:cell surface receptor protein tyrosine kinase signaling pathway"/>
    <property type="evidence" value="ECO:0007669"/>
    <property type="project" value="TreeGrafter"/>
</dbReference>
<dbReference type="Pfam" id="PF03398">
    <property type="entry name" value="Ist1"/>
    <property type="match status" value="1"/>
</dbReference>
<keyword evidence="8 20" id="KW-0728">SH3 domain</keyword>
<dbReference type="GO" id="GO:0005813">
    <property type="term" value="C:centrosome"/>
    <property type="evidence" value="ECO:0007669"/>
    <property type="project" value="UniProtKB-SubCell"/>
</dbReference>
<dbReference type="InterPro" id="IPR021901">
    <property type="entry name" value="CAS_C"/>
</dbReference>
<dbReference type="Proteomes" id="UP000694388">
    <property type="component" value="Unplaced"/>
</dbReference>
<feature type="domain" description="SH3" evidence="22">
    <location>
        <begin position="301"/>
        <end position="363"/>
    </location>
</feature>
<evidence type="ECO:0000256" key="8">
    <source>
        <dbReference type="ARBA" id="ARBA00022443"/>
    </source>
</evidence>
<comment type="function">
    <text evidence="18">ESCRT-III-like protein involved in cytokinesis, nuclear envelope reassembly and endosomal tubulation. Is required for efficient abscission during cytokinesis. Involved in recruiting VPS4A and/or VPS4B to the midbody of dividing cells. During late anaphase, involved in nuclear envelope reassembly and mitotic spindle disassembly together with the ESCRT-III complex: IST1 acts by mediating the recruitment of SPAST to the nuclear membrane, leading to microtubule severing. Recruited to the reforming nuclear envelope (NE) during anaphase by LEMD2. Regulates early endosomal tubulation together with the ESCRT-III complex by mediating the recruitment of SPAST.</text>
</comment>
<dbReference type="InterPro" id="IPR042277">
    <property type="entry name" value="IST1-like"/>
</dbReference>
<evidence type="ECO:0000256" key="6">
    <source>
        <dbReference type="ARBA" id="ARBA00007848"/>
    </source>
</evidence>
<evidence type="ECO:0000256" key="4">
    <source>
        <dbReference type="ARBA" id="ARBA00004541"/>
    </source>
</evidence>
<dbReference type="Ensembl" id="ENSEBUT00000000397.1">
    <property type="protein sequence ID" value="ENSEBUP00000000108.1"/>
    <property type="gene ID" value="ENSEBUG00000000371.1"/>
</dbReference>
<keyword evidence="15" id="KW-0131">Cell cycle</keyword>
<evidence type="ECO:0000256" key="15">
    <source>
        <dbReference type="ARBA" id="ARBA00023306"/>
    </source>
</evidence>
<evidence type="ECO:0000256" key="20">
    <source>
        <dbReference type="PROSITE-ProRule" id="PRU00192"/>
    </source>
</evidence>
<evidence type="ECO:0000313" key="23">
    <source>
        <dbReference type="Ensembl" id="ENSEBUP00000000108.1"/>
    </source>
</evidence>
<dbReference type="GO" id="GO:0031410">
    <property type="term" value="C:cytoplasmic vesicle"/>
    <property type="evidence" value="ECO:0007669"/>
    <property type="project" value="UniProtKB-SubCell"/>
</dbReference>
<dbReference type="GO" id="GO:0005635">
    <property type="term" value="C:nuclear envelope"/>
    <property type="evidence" value="ECO:0007669"/>
    <property type="project" value="UniProtKB-SubCell"/>
</dbReference>
<dbReference type="FunFam" id="2.30.30.40:FF:000009">
    <property type="entry name" value="Breast cancer anti-estrogen resistance 1"/>
    <property type="match status" value="1"/>
</dbReference>
<dbReference type="GO" id="GO:0015031">
    <property type="term" value="P:protein transport"/>
    <property type="evidence" value="ECO:0007669"/>
    <property type="project" value="InterPro"/>
</dbReference>
<evidence type="ECO:0000256" key="13">
    <source>
        <dbReference type="ARBA" id="ARBA00023212"/>
    </source>
</evidence>
<evidence type="ECO:0000256" key="21">
    <source>
        <dbReference type="SAM" id="MobiDB-lite"/>
    </source>
</evidence>
<protein>
    <recommendedName>
        <fullName evidence="7">IST1 homolog</fullName>
    </recommendedName>
    <alternativeName>
        <fullName evidence="17">Charged multivesicular body protein 8</fullName>
    </alternativeName>
</protein>
<evidence type="ECO:0000256" key="1">
    <source>
        <dbReference type="ARBA" id="ARBA00004214"/>
    </source>
</evidence>
<evidence type="ECO:0000256" key="2">
    <source>
        <dbReference type="ARBA" id="ARBA00004259"/>
    </source>
</evidence>
<evidence type="ECO:0000256" key="14">
    <source>
        <dbReference type="ARBA" id="ARBA00023242"/>
    </source>
</evidence>
<keyword evidence="13" id="KW-0206">Cytoskeleton</keyword>
<comment type="subunit">
    <text evidence="19">Interacts with CHMP1A, CHMP1B, VPS4A and VTA1. Interacts with SPAST, STAMBP, and USP8. May interact with VPS37B. May associate with the ESCRT-I complex. Interacts with MITD1, in competition with VSP4. Interacts with SPART (via MIT domain); leading to the recruitment of SPART to midbodies. Interacts with SPAST.</text>
</comment>
<evidence type="ECO:0000256" key="5">
    <source>
        <dbReference type="ARBA" id="ARBA00005536"/>
    </source>
</evidence>
<evidence type="ECO:0000256" key="9">
    <source>
        <dbReference type="ARBA" id="ARBA00022490"/>
    </source>
</evidence>
<dbReference type="GO" id="GO:0005886">
    <property type="term" value="C:plasma membrane"/>
    <property type="evidence" value="ECO:0007669"/>
    <property type="project" value="TreeGrafter"/>
</dbReference>
<keyword evidence="16" id="KW-0968">Cytoplasmic vesicle</keyword>
<comment type="similarity">
    <text evidence="6">Belongs to the CAS family.</text>
</comment>
<accession>A0A8C4N017</accession>
<dbReference type="PANTHER" id="PTHR10654:SF14">
    <property type="entry name" value="EMBRYONAL FYN-ASSOCIATED SUBSTRATE"/>
    <property type="match status" value="1"/>
</dbReference>
<dbReference type="PANTHER" id="PTHR10654">
    <property type="entry name" value="CAS SCAFFOLDING PROTEIN"/>
    <property type="match status" value="1"/>
</dbReference>
<evidence type="ECO:0000256" key="16">
    <source>
        <dbReference type="ARBA" id="ARBA00023329"/>
    </source>
</evidence>
<dbReference type="CDD" id="cd11844">
    <property type="entry name" value="SH3_CAS"/>
    <property type="match status" value="1"/>
</dbReference>
<reference evidence="23" key="2">
    <citation type="submission" date="2025-09" db="UniProtKB">
        <authorList>
            <consortium name="Ensembl"/>
        </authorList>
    </citation>
    <scope>IDENTIFICATION</scope>
</reference>
<evidence type="ECO:0000256" key="3">
    <source>
        <dbReference type="ARBA" id="ARBA00004300"/>
    </source>
</evidence>
<evidence type="ECO:0000256" key="19">
    <source>
        <dbReference type="ARBA" id="ARBA00046920"/>
    </source>
</evidence>
<evidence type="ECO:0000259" key="22">
    <source>
        <dbReference type="PROSITE" id="PS50002"/>
    </source>
</evidence>
<keyword evidence="24" id="KW-1185">Reference proteome</keyword>
<organism evidence="23 24">
    <name type="scientific">Eptatretus burgeri</name>
    <name type="common">Inshore hagfish</name>
    <dbReference type="NCBI Taxonomy" id="7764"/>
    <lineage>
        <taxon>Eukaryota</taxon>
        <taxon>Metazoa</taxon>
        <taxon>Chordata</taxon>
        <taxon>Craniata</taxon>
        <taxon>Vertebrata</taxon>
        <taxon>Cyclostomata</taxon>
        <taxon>Myxini</taxon>
        <taxon>Myxiniformes</taxon>
        <taxon>Myxinidae</taxon>
        <taxon>Eptatretinae</taxon>
        <taxon>Eptatretus</taxon>
    </lineage>
</organism>
<comment type="similarity">
    <text evidence="5">Belongs to the IST1 family.</text>
</comment>
<dbReference type="Gene3D" id="2.30.30.40">
    <property type="entry name" value="SH3 Domains"/>
    <property type="match status" value="1"/>
</dbReference>
<dbReference type="InterPro" id="IPR037362">
    <property type="entry name" value="CAS_fam"/>
</dbReference>
<evidence type="ECO:0000313" key="24">
    <source>
        <dbReference type="Proteomes" id="UP000694388"/>
    </source>
</evidence>
<dbReference type="InterPro" id="IPR001452">
    <property type="entry name" value="SH3_domain"/>
</dbReference>
<evidence type="ECO:0000256" key="17">
    <source>
        <dbReference type="ARBA" id="ARBA00032374"/>
    </source>
</evidence>
<reference evidence="23" key="1">
    <citation type="submission" date="2025-08" db="UniProtKB">
        <authorList>
            <consortium name="Ensembl"/>
        </authorList>
    </citation>
    <scope>IDENTIFICATION</scope>
</reference>
<dbReference type="GO" id="GO:0051301">
    <property type="term" value="P:cell division"/>
    <property type="evidence" value="ECO:0007669"/>
    <property type="project" value="UniProtKB-KW"/>
</dbReference>
<feature type="compositionally biased region" description="Low complexity" evidence="21">
    <location>
        <begin position="800"/>
        <end position="813"/>
    </location>
</feature>
<dbReference type="OMA" id="EENTARC"/>
<name>A0A8C4N017_EPTBU</name>
<dbReference type="AlphaFoldDB" id="A0A8C4N017"/>
<comment type="subcellular location">
    <subcellularLocation>
        <location evidence="3">Cytoplasm</location>
        <location evidence="3">Cytoskeleton</location>
        <location evidence="3">Microtubule organizing center</location>
        <location evidence="3">Centrosome</location>
    </subcellularLocation>
    <subcellularLocation>
        <location evidence="4">Cytoplasmic vesicle</location>
    </subcellularLocation>
    <subcellularLocation>
        <location evidence="1">Midbody</location>
    </subcellularLocation>
    <subcellularLocation>
        <location evidence="2">Nucleus envelope</location>
    </subcellularLocation>
</comment>
<dbReference type="Gene3D" id="1.20.120.230">
    <property type="entry name" value="Alpha-catenin/vinculin-like"/>
    <property type="match status" value="1"/>
</dbReference>
<feature type="region of interest" description="Disordered" evidence="21">
    <location>
        <begin position="559"/>
        <end position="582"/>
    </location>
</feature>
<keyword evidence="14" id="KW-0539">Nucleus</keyword>
<dbReference type="PROSITE" id="PS50002">
    <property type="entry name" value="SH3"/>
    <property type="match status" value="1"/>
</dbReference>
<evidence type="ECO:0000256" key="7">
    <source>
        <dbReference type="ARBA" id="ARBA00014513"/>
    </source>
</evidence>
<sequence>MMSGGFKSDRLKANLRVVIGRLKLQQKKKTELAQKARAEVAEVLRAGKEDRARLRVEQVVREDLLVEAMEILELLCDLLLARFGLVTSMKELDQGLSESVSSIIWATPRLIAEIPELKVVSDQLCAKYSKEFGKLCRTNQMNTVNQKLLRKLAAETPPRFLVEQYLVEIAKNYNITYEHNYLEVVETGMEAICLNESMKKDQPGGPGSGFGSQGEDHFCDLDVGPEVMPRYSHQHRPGFGPRPEANYPPPLRQQKPPNSGITRAADDAAVFDTDTYRPFPFTGNQPPPLPKAPPVVTLPTSENVLAKALYDNVSESPDELEFRKGDIVTVLEQNAGGLHGWWLCSLHGRQGIAPGNRLRLLVGPLPGGPGGGPGGGGPDGEGVYQVPPSFAPVQDLYQVPLPASSPQDLYNVPTSFGFSSADLYHAPPAACKDSIMTSWDPPKGTGPTCGIAYGSHKNPEAEAYSIPPPRVGQATAVPGHQLYDFPPTHTLTSEVYDVPPMAMRGPATPSSAAAVTTRSATDDVYNVLPCTGQGESHEVYDVPPLRGDAVTHDETYDVPPSFGLRVPPPPTSPQEPRSRPEDLYDVPPSLRQLEIYDIPPSLAKTQRTPSPQEVYDVPRELSRAPTQTPPVTFLPASSAAPESVVYDIPPQVSRDTESRPFALDADAALATLTRLQCSIDEIGDSDALRIALADLCELAEMVTSRVETGDRLLYARLSRQVSRLLEAASVLEKAAKDSEARMAVSRTLPDEARQLAIIVRANKAILFRRTALPSGEAVVQKNPVPKPPRLRPDGGASGCPQQQPRPSSIQSRPLPSPPRMSPVEGAPSCDEEDCSWLEDYDYVHLQGKEDFEKEQKVLIEKGVPHINKASNMQEQLLEIGTDRQPSTMDQVNLPLPDLGGVTPGGAVQQTSSHPQLAAQDRALLRFYAAQCQEHAGALRAAVGAFGTCVRARGPPRLFVAHGKRVVLAAHRLVFVGDALARAARRGEVRDAAARRADVLCGLLHRAVAATKAAALAYPEPGPVQEMVEGVAELAQQAGAFTGLLAQLAAL</sequence>
<dbReference type="InterPro" id="IPR036028">
    <property type="entry name" value="SH3-like_dom_sf"/>
</dbReference>
<evidence type="ECO:0000256" key="10">
    <source>
        <dbReference type="ARBA" id="ARBA00022553"/>
    </source>
</evidence>
<keyword evidence="11" id="KW-0132">Cell division</keyword>
<dbReference type="GO" id="GO:0016477">
    <property type="term" value="P:cell migration"/>
    <property type="evidence" value="ECO:0007669"/>
    <property type="project" value="TreeGrafter"/>
</dbReference>
<dbReference type="GO" id="GO:0005925">
    <property type="term" value="C:focal adhesion"/>
    <property type="evidence" value="ECO:0007669"/>
    <property type="project" value="TreeGrafter"/>
</dbReference>
<dbReference type="GeneTree" id="ENSGT00950000183008"/>
<keyword evidence="10" id="KW-0597">Phosphoprotein</keyword>
<keyword evidence="12" id="KW-0130">Cell adhesion</keyword>
<keyword evidence="9" id="KW-0963">Cytoplasm</keyword>
<evidence type="ECO:0000256" key="18">
    <source>
        <dbReference type="ARBA" id="ARBA00046124"/>
    </source>
</evidence>
<evidence type="ECO:0000256" key="12">
    <source>
        <dbReference type="ARBA" id="ARBA00022889"/>
    </source>
</evidence>
<evidence type="ECO:0000256" key="11">
    <source>
        <dbReference type="ARBA" id="ARBA00022618"/>
    </source>
</evidence>